<evidence type="ECO:0000256" key="1">
    <source>
        <dbReference type="SAM" id="MobiDB-lite"/>
    </source>
</evidence>
<dbReference type="PANTHER" id="PTHR43736:SF1">
    <property type="entry name" value="DIHYDRONEOPTERIN TRIPHOSPHATE DIPHOSPHATASE"/>
    <property type="match status" value="1"/>
</dbReference>
<evidence type="ECO:0000313" key="3">
    <source>
        <dbReference type="EMBL" id="KOS20810.1"/>
    </source>
</evidence>
<dbReference type="Gene3D" id="3.90.79.10">
    <property type="entry name" value="Nucleoside Triphosphate Pyrophosphohydrolase"/>
    <property type="match status" value="1"/>
</dbReference>
<dbReference type="STRING" id="150374.A0A0M8N676"/>
<dbReference type="PROSITE" id="PS51462">
    <property type="entry name" value="NUDIX"/>
    <property type="match status" value="1"/>
</dbReference>
<dbReference type="SUPFAM" id="SSF55811">
    <property type="entry name" value="Nudix"/>
    <property type="match status" value="1"/>
</dbReference>
<reference evidence="3 4" key="1">
    <citation type="submission" date="2015-07" db="EMBL/GenBank/DDBJ databases">
        <title>The genome of the fungus Escovopsis weberi, a specialized disease agent of ant agriculture.</title>
        <authorList>
            <person name="de Man T.J."/>
            <person name="Stajich J.E."/>
            <person name="Kubicek C.P."/>
            <person name="Chenthamara K."/>
            <person name="Atanasova L."/>
            <person name="Druzhinina I.S."/>
            <person name="Birnbaum S."/>
            <person name="Barribeau S.M."/>
            <person name="Teiling C."/>
            <person name="Suen G."/>
            <person name="Currie C."/>
            <person name="Gerardo N.M."/>
        </authorList>
    </citation>
    <scope>NUCLEOTIDE SEQUENCE [LARGE SCALE GENOMIC DNA]</scope>
</reference>
<organism evidence="3 4">
    <name type="scientific">Escovopsis weberi</name>
    <dbReference type="NCBI Taxonomy" id="150374"/>
    <lineage>
        <taxon>Eukaryota</taxon>
        <taxon>Fungi</taxon>
        <taxon>Dikarya</taxon>
        <taxon>Ascomycota</taxon>
        <taxon>Pezizomycotina</taxon>
        <taxon>Sordariomycetes</taxon>
        <taxon>Hypocreomycetidae</taxon>
        <taxon>Hypocreales</taxon>
        <taxon>Hypocreaceae</taxon>
        <taxon>Escovopsis</taxon>
    </lineage>
</organism>
<dbReference type="InterPro" id="IPR015797">
    <property type="entry name" value="NUDIX_hydrolase-like_dom_sf"/>
</dbReference>
<name>A0A0M8N676_ESCWE</name>
<proteinExistence type="predicted"/>
<sequence>MAPSTPTPTPTPGFPPALAAYAVPKQAWLRAHGKSFDGLACAALVFAGRGRGRRVLLVQRAQGDSMPGRWEVPGGAVDERDGSILAGCAREVWEETGLRVRRVYAVFVNTTGTKVICSFAFEVEVDGEAEDGDGEDGRDGGDGGYRVTLDPEEHQDWMWATEGEASDGRALDGREIRWSAALVRRRVLEGFRLRAEEEEEEDEDGAR</sequence>
<protein>
    <submittedName>
        <fullName evidence="3">MutT-like protein</fullName>
    </submittedName>
</protein>
<dbReference type="CDD" id="cd02883">
    <property type="entry name" value="NUDIX_Hydrolase"/>
    <property type="match status" value="1"/>
</dbReference>
<dbReference type="OrthoDB" id="276276at2759"/>
<gene>
    <name evidence="3" type="ORF">ESCO_004445</name>
</gene>
<keyword evidence="4" id="KW-1185">Reference proteome</keyword>
<evidence type="ECO:0000259" key="2">
    <source>
        <dbReference type="PROSITE" id="PS51462"/>
    </source>
</evidence>
<dbReference type="PANTHER" id="PTHR43736">
    <property type="entry name" value="ADP-RIBOSE PYROPHOSPHATASE"/>
    <property type="match status" value="1"/>
</dbReference>
<dbReference type="AlphaFoldDB" id="A0A0M8N676"/>
<comment type="caution">
    <text evidence="3">The sequence shown here is derived from an EMBL/GenBank/DDBJ whole genome shotgun (WGS) entry which is preliminary data.</text>
</comment>
<dbReference type="Pfam" id="PF00293">
    <property type="entry name" value="NUDIX"/>
    <property type="match status" value="1"/>
</dbReference>
<accession>A0A0M8N676</accession>
<feature type="region of interest" description="Disordered" evidence="1">
    <location>
        <begin position="128"/>
        <end position="148"/>
    </location>
</feature>
<dbReference type="Proteomes" id="UP000053831">
    <property type="component" value="Unassembled WGS sequence"/>
</dbReference>
<dbReference type="EMBL" id="LGSR01000013">
    <property type="protein sequence ID" value="KOS20810.1"/>
    <property type="molecule type" value="Genomic_DNA"/>
</dbReference>
<feature type="domain" description="Nudix hydrolase" evidence="2">
    <location>
        <begin position="36"/>
        <end position="185"/>
    </location>
</feature>
<evidence type="ECO:0000313" key="4">
    <source>
        <dbReference type="Proteomes" id="UP000053831"/>
    </source>
</evidence>
<dbReference type="InterPro" id="IPR000086">
    <property type="entry name" value="NUDIX_hydrolase_dom"/>
</dbReference>